<dbReference type="Pfam" id="PF07883">
    <property type="entry name" value="Cupin_2"/>
    <property type="match status" value="1"/>
</dbReference>
<reference evidence="3" key="1">
    <citation type="submission" date="2022-10" db="EMBL/GenBank/DDBJ databases">
        <title>YIM 151497 complete genome.</title>
        <authorList>
            <person name="Chen X."/>
        </authorList>
    </citation>
    <scope>NUCLEOTIDE SEQUENCE</scope>
    <source>
        <strain evidence="3">YIM 151497</strain>
    </source>
</reference>
<keyword evidence="4" id="KW-1185">Reference proteome</keyword>
<sequence>MEAVERLVLDDDGRFPNSALAVLVYRTAVSGGASVEAFETLFSTHGWPARWAGSIFQYHHYHSTAHEALGVASGNAQITLGGPQGRTVAVHKGDAIVIPAGVAHKLENASGDFEVVGAYPPGQDWDILTGKDGEREAALANIGRVPLPQSDPVQGKGGTLPGAWSER</sequence>
<dbReference type="PANTHER" id="PTHR36448">
    <property type="entry name" value="BLR7373 PROTEIN"/>
    <property type="match status" value="1"/>
</dbReference>
<dbReference type="Gene3D" id="2.60.120.10">
    <property type="entry name" value="Jelly Rolls"/>
    <property type="match status" value="1"/>
</dbReference>
<dbReference type="InterPro" id="IPR013096">
    <property type="entry name" value="Cupin_2"/>
</dbReference>
<dbReference type="InterPro" id="IPR014710">
    <property type="entry name" value="RmlC-like_jellyroll"/>
</dbReference>
<dbReference type="InterPro" id="IPR014500">
    <property type="entry name" value="UCP019307_cupin"/>
</dbReference>
<dbReference type="InterPro" id="IPR011051">
    <property type="entry name" value="RmlC_Cupin_sf"/>
</dbReference>
<dbReference type="SUPFAM" id="SSF51182">
    <property type="entry name" value="RmlC-like cupins"/>
    <property type="match status" value="1"/>
</dbReference>
<feature type="region of interest" description="Disordered" evidence="1">
    <location>
        <begin position="143"/>
        <end position="167"/>
    </location>
</feature>
<feature type="domain" description="Cupin type-2" evidence="2">
    <location>
        <begin position="59"/>
        <end position="111"/>
    </location>
</feature>
<accession>A0ABY6IVF0</accession>
<dbReference type="PIRSF" id="PIRSF019307">
    <property type="entry name" value="UCP019307"/>
    <property type="match status" value="1"/>
</dbReference>
<organism evidence="3 4">
    <name type="scientific">Pelagibacterium flavum</name>
    <dbReference type="NCBI Taxonomy" id="2984530"/>
    <lineage>
        <taxon>Bacteria</taxon>
        <taxon>Pseudomonadati</taxon>
        <taxon>Pseudomonadota</taxon>
        <taxon>Alphaproteobacteria</taxon>
        <taxon>Hyphomicrobiales</taxon>
        <taxon>Devosiaceae</taxon>
        <taxon>Pelagibacterium</taxon>
    </lineage>
</organism>
<evidence type="ECO:0000313" key="4">
    <source>
        <dbReference type="Proteomes" id="UP001163882"/>
    </source>
</evidence>
<evidence type="ECO:0000259" key="2">
    <source>
        <dbReference type="Pfam" id="PF07883"/>
    </source>
</evidence>
<dbReference type="PANTHER" id="PTHR36448:SF2">
    <property type="entry name" value="CUPIN TYPE-1 DOMAIN-CONTAINING PROTEIN"/>
    <property type="match status" value="1"/>
</dbReference>
<dbReference type="EMBL" id="CP107716">
    <property type="protein sequence ID" value="UYQ73377.1"/>
    <property type="molecule type" value="Genomic_DNA"/>
</dbReference>
<dbReference type="InterPro" id="IPR047121">
    <property type="entry name" value="YjiB-like"/>
</dbReference>
<proteinExistence type="predicted"/>
<evidence type="ECO:0000256" key="1">
    <source>
        <dbReference type="SAM" id="MobiDB-lite"/>
    </source>
</evidence>
<gene>
    <name evidence="3" type="ORF">OF122_06340</name>
</gene>
<protein>
    <submittedName>
        <fullName evidence="3">Cupin domain-containing protein</fullName>
    </submittedName>
</protein>
<dbReference type="CDD" id="cd02219">
    <property type="entry name" value="cupin_YjlB-like"/>
    <property type="match status" value="1"/>
</dbReference>
<name>A0ABY6IVF0_9HYPH</name>
<evidence type="ECO:0000313" key="3">
    <source>
        <dbReference type="EMBL" id="UYQ73377.1"/>
    </source>
</evidence>
<dbReference type="RefSeq" id="WP_264226963.1">
    <property type="nucleotide sequence ID" value="NZ_CP107716.1"/>
</dbReference>
<dbReference type="Proteomes" id="UP001163882">
    <property type="component" value="Chromosome"/>
</dbReference>